<keyword evidence="1 2" id="KW-1015">Disulfide bond</keyword>
<keyword evidence="4" id="KW-0732">Signal</keyword>
<proteinExistence type="predicted"/>
<dbReference type="PROSITE" id="PS50068">
    <property type="entry name" value="LDLRA_2"/>
    <property type="match status" value="1"/>
</dbReference>
<dbReference type="PROSITE" id="PS50835">
    <property type="entry name" value="IG_LIKE"/>
    <property type="match status" value="1"/>
</dbReference>
<name>A0AAE0XTG4_9GAST</name>
<feature type="disulfide bond" evidence="2">
    <location>
        <begin position="46"/>
        <end position="61"/>
    </location>
</feature>
<dbReference type="InterPro" id="IPR036055">
    <property type="entry name" value="LDL_receptor-like_sf"/>
</dbReference>
<keyword evidence="3" id="KW-1133">Transmembrane helix</keyword>
<comment type="caution">
    <text evidence="2">Lacks conserved residue(s) required for the propagation of feature annotation.</text>
</comment>
<feature type="domain" description="Ig-like" evidence="5">
    <location>
        <begin position="65"/>
        <end position="150"/>
    </location>
</feature>
<keyword evidence="3" id="KW-0472">Membrane</keyword>
<dbReference type="InterPro" id="IPR002172">
    <property type="entry name" value="LDrepeatLR_classA_rpt"/>
</dbReference>
<protein>
    <recommendedName>
        <fullName evidence="5">Ig-like domain-containing protein</fullName>
    </recommendedName>
</protein>
<dbReference type="Proteomes" id="UP001283361">
    <property type="component" value="Unassembled WGS sequence"/>
</dbReference>
<comment type="caution">
    <text evidence="6">The sequence shown here is derived from an EMBL/GenBank/DDBJ whole genome shotgun (WGS) entry which is preliminary data.</text>
</comment>
<feature type="transmembrane region" description="Helical" evidence="3">
    <location>
        <begin position="379"/>
        <end position="401"/>
    </location>
</feature>
<reference evidence="6" key="1">
    <citation type="journal article" date="2023" name="G3 (Bethesda)">
        <title>A reference genome for the long-term kleptoplast-retaining sea slug Elysia crispata morphotype clarki.</title>
        <authorList>
            <person name="Eastman K.E."/>
            <person name="Pendleton A.L."/>
            <person name="Shaikh M.A."/>
            <person name="Suttiyut T."/>
            <person name="Ogas R."/>
            <person name="Tomko P."/>
            <person name="Gavelis G."/>
            <person name="Widhalm J.R."/>
            <person name="Wisecaver J.H."/>
        </authorList>
    </citation>
    <scope>NUCLEOTIDE SEQUENCE</scope>
    <source>
        <strain evidence="6">ECLA1</strain>
    </source>
</reference>
<dbReference type="CDD" id="cd00112">
    <property type="entry name" value="LDLa"/>
    <property type="match status" value="1"/>
</dbReference>
<organism evidence="6 7">
    <name type="scientific">Elysia crispata</name>
    <name type="common">lettuce slug</name>
    <dbReference type="NCBI Taxonomy" id="231223"/>
    <lineage>
        <taxon>Eukaryota</taxon>
        <taxon>Metazoa</taxon>
        <taxon>Spiralia</taxon>
        <taxon>Lophotrochozoa</taxon>
        <taxon>Mollusca</taxon>
        <taxon>Gastropoda</taxon>
        <taxon>Heterobranchia</taxon>
        <taxon>Euthyneura</taxon>
        <taxon>Panpulmonata</taxon>
        <taxon>Sacoglossa</taxon>
        <taxon>Placobranchoidea</taxon>
        <taxon>Plakobranchidae</taxon>
        <taxon>Elysia</taxon>
    </lineage>
</organism>
<feature type="chain" id="PRO_5042008651" description="Ig-like domain-containing protein" evidence="4">
    <location>
        <begin position="23"/>
        <end position="424"/>
    </location>
</feature>
<dbReference type="PROSITE" id="PS01209">
    <property type="entry name" value="LDLRA_1"/>
    <property type="match status" value="1"/>
</dbReference>
<dbReference type="InterPro" id="IPR023415">
    <property type="entry name" value="LDLR_class-A_CS"/>
</dbReference>
<evidence type="ECO:0000313" key="7">
    <source>
        <dbReference type="Proteomes" id="UP001283361"/>
    </source>
</evidence>
<keyword evidence="7" id="KW-1185">Reference proteome</keyword>
<evidence type="ECO:0000256" key="4">
    <source>
        <dbReference type="SAM" id="SignalP"/>
    </source>
</evidence>
<evidence type="ECO:0000256" key="2">
    <source>
        <dbReference type="PROSITE-ProRule" id="PRU00124"/>
    </source>
</evidence>
<accession>A0AAE0XTG4</accession>
<keyword evidence="3" id="KW-0812">Transmembrane</keyword>
<evidence type="ECO:0000256" key="3">
    <source>
        <dbReference type="SAM" id="Phobius"/>
    </source>
</evidence>
<dbReference type="PROSITE" id="PS51257">
    <property type="entry name" value="PROKAR_LIPOPROTEIN"/>
    <property type="match status" value="1"/>
</dbReference>
<dbReference type="EMBL" id="JAWDGP010007596">
    <property type="protein sequence ID" value="KAK3711760.1"/>
    <property type="molecule type" value="Genomic_DNA"/>
</dbReference>
<dbReference type="SMART" id="SM00192">
    <property type="entry name" value="LDLa"/>
    <property type="match status" value="1"/>
</dbReference>
<evidence type="ECO:0000313" key="6">
    <source>
        <dbReference type="EMBL" id="KAK3711760.1"/>
    </source>
</evidence>
<dbReference type="Gene3D" id="4.10.400.10">
    <property type="entry name" value="Low-density Lipoprotein Receptor"/>
    <property type="match status" value="1"/>
</dbReference>
<dbReference type="AlphaFoldDB" id="A0AAE0XTG4"/>
<evidence type="ECO:0000259" key="5">
    <source>
        <dbReference type="PROSITE" id="PS50835"/>
    </source>
</evidence>
<evidence type="ECO:0000256" key="1">
    <source>
        <dbReference type="ARBA" id="ARBA00023157"/>
    </source>
</evidence>
<dbReference type="SUPFAM" id="SSF57424">
    <property type="entry name" value="LDL receptor-like module"/>
    <property type="match status" value="1"/>
</dbReference>
<dbReference type="InterPro" id="IPR007110">
    <property type="entry name" value="Ig-like_dom"/>
</dbReference>
<feature type="signal peptide" evidence="4">
    <location>
        <begin position="1"/>
        <end position="22"/>
    </location>
</feature>
<gene>
    <name evidence="6" type="ORF">RRG08_036966</name>
</gene>
<sequence length="424" mass="46511">MRWSHNFLLLSVFTVLFGSAFSCVPGQYECDSYQGRWSCLEKSQLCDGKPDCHWKEDEEKCDVIPEVRVSCDKTRKDGYYKGKKVTCSCKVRHEDYDIHKGFAQWLKNGVSSDTPQKFIILMSNTSEANKGYRCSGQSALGQQDSGSALDPKFAYFDDVKVMLSPTLLTVCSSDSSSRQVVCKVPKESVNPAPYFNFYGDGKILTESVPAIETDTHYQQVLDVPGPSGGGVMEISCHVTNPVFNDLKQEVSKPITLRQPPPQPPVINVLGQTFQGVSSINIATLPQNFTGVLTCSVSGGFPEARIGSLACGDNIGFSKDLSGTVRFQNAEVTRSMHDVYCSCTADHDSGCFDNSETKVKVKVLFPKSQEQSGSEEVSTIVIPVILAIIIVLLIIVIAILVLRQRNQGGVEGTKSERVQLNEQKA</sequence>